<protein>
    <recommendedName>
        <fullName evidence="6">Translocation and assembly module TamB C-terminal domain-containing protein</fullName>
    </recommendedName>
</protein>
<evidence type="ECO:0000256" key="2">
    <source>
        <dbReference type="ARBA" id="ARBA00022692"/>
    </source>
</evidence>
<sequence length="1405" mass="147517">MSDTETTADSGTRSSWPRKIFMGLGGLLALIVLIVVGGYIWLDTNSGHRFIEKQVEALELENGMQIGIGKIEGSIYDEMQVVDLTISDPKGVFVSSEKVAMDWRPFAFISSHVDIRSLIIPKAKLLRLPEFKDVPETDDPLLPDLDIDIGKLEIGALDIAAAVTGERHLVTLLADVKIADRRAIVNGTGSAKIAPGVAGGDKFAFKLNAVPDDNELDIAFNLDAPANGVVAGLSGTGLPMALELKGKGDWKNWNGTLKGKSGAEMLAVVALNARDGTFKIAGDARPGLFLSGPSRDMLEPVTNIDFTASGEDRAFDIKGQIGSDNFTLATDGLVDLGNNSMRDLNVEFRLLKPSVIAENLNGAGITGSLVLNGDFATPNVSYALNAARIGFAETTVIGLRASGSAELNKDQWRIPLNARAQRIAGLNAAAGELLTNVRLDGDFAYANARLLSDNLKIRSDRIDATAVVVADLNEGLYTGGLKGKINGYRVESVGIFNLDSDINLKSGNDGQFALTGTIRARSSQIFNDGAREFLGGNSLIVANVAYGTDGIARVRSLNVAAPSFRLTQGSGSYTPSGGINFAAKGMSDQYGPLGVNVSGTVTNPVARIAAARPGLGVGLSNVVATIRGSRKGYAVLADGNSDYGPFDANVDILASSGPLTIDINRGTSFAGVGFAGRIRQTGAGPFAGQLAANGSGINGNVMLSAFSGKQRAIIDATAQNSVLPGPAQLAIRRAIIDADIILYDQPQVVADVQLAGLQMQELDIAAARAKIDYRGGQGTAMVMAEGRNVVPFRFAANAILDPKLWRVALDGRANGVNFKTVKPARIVPERSKYTLLSTTIDLSQGSIQLAGDYGAGLNIQSRLKNVNLALVNPMMPGLGLGGTATGSLDFAQTSTDAFPRADARLRIDNFTRTSLASVSQPVDLHFVGRLLANGGNGRAIFRRRGAAIGRMHVNLTPLPPGAGPWTTRVLAAPLSGGLRYNGPASTLFSLAALPDQDLKGAIGVAADFSGRVQTPVLTGVVRANNLVYENNAYGTRLTNMKIRGEFTNDRMQVTELTANAGEGTISGNGFVSLSSDKGFPIQLALDLNNAQLAKGSDLAASATGQIQVVNNASQPATISGRIRLPETRYKIVREGSTKVATLTGVRRKPALARKKITGDADPISGVPGNWKLDIDLVADNKIYVTGMGLESEWSADIKIRGTTGNPVLTGGIDLVRGNLGFAGRSFELTEGRLRFNGGSAFNPTLRLVANGEADDVAINVNITGSAEDPQIAFSSTPSLPQDEIMARILFGNSVGELSPIQAVQLATSLNSLRGGSGGLNPLGVLQSSVGIDRLRILGADEDSGRGTSLAAGQYISNDVYVEIVTDARGYTATQLEISLTPALSVLSSVGSFGGSNVNVRYRKDY</sequence>
<dbReference type="Proteomes" id="UP000501600">
    <property type="component" value="Chromosome"/>
</dbReference>
<proteinExistence type="predicted"/>
<keyword evidence="8" id="KW-1185">Reference proteome</keyword>
<evidence type="ECO:0000313" key="7">
    <source>
        <dbReference type="EMBL" id="QJB70175.1"/>
    </source>
</evidence>
<gene>
    <name evidence="7" type="ORF">HF685_13485</name>
</gene>
<evidence type="ECO:0000313" key="8">
    <source>
        <dbReference type="Proteomes" id="UP000501600"/>
    </source>
</evidence>
<dbReference type="RefSeq" id="WP_168820441.1">
    <property type="nucleotide sequence ID" value="NZ_CP051217.1"/>
</dbReference>
<organism evidence="7 8">
    <name type="scientific">Parasphingorhabdus halotolerans</name>
    <dbReference type="NCBI Taxonomy" id="2725558"/>
    <lineage>
        <taxon>Bacteria</taxon>
        <taxon>Pseudomonadati</taxon>
        <taxon>Pseudomonadota</taxon>
        <taxon>Alphaproteobacteria</taxon>
        <taxon>Sphingomonadales</taxon>
        <taxon>Sphingomonadaceae</taxon>
        <taxon>Parasphingorhabdus</taxon>
    </lineage>
</organism>
<dbReference type="EMBL" id="CP051217">
    <property type="protein sequence ID" value="QJB70175.1"/>
    <property type="molecule type" value="Genomic_DNA"/>
</dbReference>
<accession>A0A6H2DQD5</accession>
<dbReference type="KEGG" id="phao:HF685_13485"/>
<keyword evidence="2 5" id="KW-0812">Transmembrane</keyword>
<evidence type="ECO:0000256" key="4">
    <source>
        <dbReference type="ARBA" id="ARBA00023136"/>
    </source>
</evidence>
<evidence type="ECO:0000256" key="5">
    <source>
        <dbReference type="SAM" id="Phobius"/>
    </source>
</evidence>
<evidence type="ECO:0000256" key="1">
    <source>
        <dbReference type="ARBA" id="ARBA00004167"/>
    </source>
</evidence>
<keyword evidence="3 5" id="KW-1133">Transmembrane helix</keyword>
<dbReference type="GO" id="GO:0005886">
    <property type="term" value="C:plasma membrane"/>
    <property type="evidence" value="ECO:0007669"/>
    <property type="project" value="InterPro"/>
</dbReference>
<dbReference type="GO" id="GO:0009306">
    <property type="term" value="P:protein secretion"/>
    <property type="evidence" value="ECO:0007669"/>
    <property type="project" value="InterPro"/>
</dbReference>
<feature type="domain" description="Translocation and assembly module TamB C-terminal" evidence="6">
    <location>
        <begin position="1056"/>
        <end position="1405"/>
    </location>
</feature>
<dbReference type="PANTHER" id="PTHR36985:SF1">
    <property type="entry name" value="TRANSLOCATION AND ASSEMBLY MODULE SUBUNIT TAMB"/>
    <property type="match status" value="1"/>
</dbReference>
<name>A0A6H2DQD5_9SPHN</name>
<reference evidence="7 8" key="1">
    <citation type="submission" date="2020-04" db="EMBL/GenBank/DDBJ databases">
        <title>Genome sequence for Sphingorhabdus sp. strain M1.</title>
        <authorList>
            <person name="Park S.-J."/>
        </authorList>
    </citation>
    <scope>NUCLEOTIDE SEQUENCE [LARGE SCALE GENOMIC DNA]</scope>
    <source>
        <strain evidence="7 8">JK6</strain>
    </source>
</reference>
<evidence type="ECO:0000259" key="6">
    <source>
        <dbReference type="Pfam" id="PF04357"/>
    </source>
</evidence>
<comment type="subcellular location">
    <subcellularLocation>
        <location evidence="1">Membrane</location>
        <topology evidence="1">Single-pass membrane protein</topology>
    </subcellularLocation>
</comment>
<dbReference type="GO" id="GO:0097347">
    <property type="term" value="C:TAM protein secretion complex"/>
    <property type="evidence" value="ECO:0007669"/>
    <property type="project" value="TreeGrafter"/>
</dbReference>
<evidence type="ECO:0000256" key="3">
    <source>
        <dbReference type="ARBA" id="ARBA00022989"/>
    </source>
</evidence>
<dbReference type="InterPro" id="IPR007452">
    <property type="entry name" value="TamB_C"/>
</dbReference>
<dbReference type="Pfam" id="PF04357">
    <property type="entry name" value="TamB"/>
    <property type="match status" value="1"/>
</dbReference>
<dbReference type="PANTHER" id="PTHR36985">
    <property type="entry name" value="TRANSLOCATION AND ASSEMBLY MODULE SUBUNIT TAMB"/>
    <property type="match status" value="1"/>
</dbReference>
<feature type="transmembrane region" description="Helical" evidence="5">
    <location>
        <begin position="20"/>
        <end position="42"/>
    </location>
</feature>
<keyword evidence="4 5" id="KW-0472">Membrane</keyword>